<dbReference type="AlphaFoldDB" id="A0A2U4F998"/>
<evidence type="ECO:0000313" key="5">
    <source>
        <dbReference type="Proteomes" id="UP000011663"/>
    </source>
</evidence>
<protein>
    <recommendedName>
        <fullName evidence="3">Putative beta-lactamase-inhibitor-like PepSY-like domain-containing protein</fullName>
    </recommendedName>
</protein>
<evidence type="ECO:0000313" key="4">
    <source>
        <dbReference type="EMBL" id="EKV57990.1"/>
    </source>
</evidence>
<feature type="domain" description="Putative beta-lactamase-inhibitor-like PepSY-like" evidence="3">
    <location>
        <begin position="122"/>
        <end position="200"/>
    </location>
</feature>
<dbReference type="Pfam" id="PF11396">
    <property type="entry name" value="PepSY_like"/>
    <property type="match status" value="1"/>
</dbReference>
<dbReference type="EMBL" id="ALNZ01000010">
    <property type="protein sequence ID" value="EKV57990.1"/>
    <property type="molecule type" value="Genomic_DNA"/>
</dbReference>
<dbReference type="OrthoDB" id="307580at2"/>
<keyword evidence="2" id="KW-0732">Signal</keyword>
<name>A0A2U4F998_9SPIR</name>
<evidence type="ECO:0000256" key="1">
    <source>
        <dbReference type="SAM" id="MobiDB-lite"/>
    </source>
</evidence>
<comment type="caution">
    <text evidence="4">The sequence shown here is derived from an EMBL/GenBank/DDBJ whole genome shotgun (WGS) entry which is preliminary data.</text>
</comment>
<accession>A0A2U4F998</accession>
<dbReference type="RefSeq" id="WP_008722059.1">
    <property type="nucleotide sequence ID" value="NZ_JH994110.1"/>
</dbReference>
<sequence length="206" mass="23256">MTTIKKALSIIFVSAMLTGSLFAQYNGYYDNNQGQGGGQGGYQDPYGQQGGQGGYQDPYGQPQVQPNPQNNYQDPYAQQGGQGAQYGYGVQLSSIPQNAQNFIKQHFANVKVTFIERDWDDIEVYLENGTQIDFFPNGDWKEVKCYGNMPSTILPANVMNTIKRTYPNAQIIKIEKQFTIFEIKLNNMMELYIDNNGQLLGQKWDD</sequence>
<dbReference type="SUPFAM" id="SSF160574">
    <property type="entry name" value="BT0923-like"/>
    <property type="match status" value="1"/>
</dbReference>
<dbReference type="Gene3D" id="3.40.1420.30">
    <property type="match status" value="1"/>
</dbReference>
<dbReference type="GeneID" id="66486988"/>
<dbReference type="STRING" id="1289135.A966_02636"/>
<feature type="signal peptide" evidence="2">
    <location>
        <begin position="1"/>
        <end position="23"/>
    </location>
</feature>
<organism evidence="4 5">
    <name type="scientific">Brachyspira hampsonii 30446</name>
    <dbReference type="NCBI Taxonomy" id="1289135"/>
    <lineage>
        <taxon>Bacteria</taxon>
        <taxon>Pseudomonadati</taxon>
        <taxon>Spirochaetota</taxon>
        <taxon>Spirochaetia</taxon>
        <taxon>Brachyspirales</taxon>
        <taxon>Brachyspiraceae</taxon>
        <taxon>Brachyspira</taxon>
    </lineage>
</organism>
<evidence type="ECO:0000256" key="2">
    <source>
        <dbReference type="SAM" id="SignalP"/>
    </source>
</evidence>
<feature type="chain" id="PRO_5015421959" description="Putative beta-lactamase-inhibitor-like PepSY-like domain-containing protein" evidence="2">
    <location>
        <begin position="24"/>
        <end position="206"/>
    </location>
</feature>
<dbReference type="Proteomes" id="UP000011663">
    <property type="component" value="Unassembled WGS sequence"/>
</dbReference>
<feature type="compositionally biased region" description="Low complexity" evidence="1">
    <location>
        <begin position="55"/>
        <end position="78"/>
    </location>
</feature>
<dbReference type="InterPro" id="IPR021533">
    <property type="entry name" value="PepSY-like"/>
</dbReference>
<evidence type="ECO:0000259" key="3">
    <source>
        <dbReference type="Pfam" id="PF11396"/>
    </source>
</evidence>
<gene>
    <name evidence="4" type="ORF">A966_02636</name>
</gene>
<proteinExistence type="predicted"/>
<reference evidence="4 5" key="1">
    <citation type="submission" date="2012-07" db="EMBL/GenBank/DDBJ databases">
        <title>Genome sequence of Brachyspira sp. 30446, isolated from a pig with mucohaemorrhagic colitis.</title>
        <authorList>
            <person name="Rubin J.E."/>
            <person name="Fernando C."/>
            <person name="Harding J.C.S."/>
            <person name="Hill J.E."/>
        </authorList>
    </citation>
    <scope>NUCLEOTIDE SEQUENCE [LARGE SCALE GENOMIC DNA]</scope>
    <source>
        <strain evidence="4 5">30446</strain>
    </source>
</reference>
<feature type="region of interest" description="Disordered" evidence="1">
    <location>
        <begin position="36"/>
        <end position="78"/>
    </location>
</feature>